<reference evidence="2" key="1">
    <citation type="journal article" date="2019" name="Int. J. Syst. Evol. Microbiol.">
        <title>The Global Catalogue of Microorganisms (GCM) 10K type strain sequencing project: providing services to taxonomists for standard genome sequencing and annotation.</title>
        <authorList>
            <consortium name="The Broad Institute Genomics Platform"/>
            <consortium name="The Broad Institute Genome Sequencing Center for Infectious Disease"/>
            <person name="Wu L."/>
            <person name="Ma J."/>
        </authorList>
    </citation>
    <scope>NUCLEOTIDE SEQUENCE [LARGE SCALE GENOMIC DNA]</scope>
    <source>
        <strain evidence="2">JCM 16703</strain>
    </source>
</reference>
<name>A0ABP7XKJ6_9ACTN</name>
<organism evidence="1 2">
    <name type="scientific">Nocardioides fonticola</name>
    <dbReference type="NCBI Taxonomy" id="450363"/>
    <lineage>
        <taxon>Bacteria</taxon>
        <taxon>Bacillati</taxon>
        <taxon>Actinomycetota</taxon>
        <taxon>Actinomycetes</taxon>
        <taxon>Propionibacteriales</taxon>
        <taxon>Nocardioidaceae</taxon>
        <taxon>Nocardioides</taxon>
    </lineage>
</organism>
<dbReference type="Pfam" id="PF11662">
    <property type="entry name" value="DUF3263"/>
    <property type="match status" value="1"/>
</dbReference>
<comment type="caution">
    <text evidence="1">The sequence shown here is derived from an EMBL/GenBank/DDBJ whole genome shotgun (WGS) entry which is preliminary data.</text>
</comment>
<protein>
    <recommendedName>
        <fullName evidence="3">DUF3263 domain-containing protein</fullName>
    </recommendedName>
</protein>
<dbReference type="InterPro" id="IPR021678">
    <property type="entry name" value="DUF3263"/>
</dbReference>
<evidence type="ECO:0008006" key="3">
    <source>
        <dbReference type="Google" id="ProtNLM"/>
    </source>
</evidence>
<sequence length="98" mass="11134">MAGTELSVGPAKVADMLDSQGLSDRDRAMLDLERQWWKYPAAKETVVREIFDISITKYFQRLDALLDDPAALAHDPQTVRRLQRLRAARAAQRRGRPA</sequence>
<keyword evidence="2" id="KW-1185">Reference proteome</keyword>
<gene>
    <name evidence="1" type="ORF">GCM10022215_23860</name>
</gene>
<dbReference type="EMBL" id="BAAAZH010000016">
    <property type="protein sequence ID" value="GAA4120359.1"/>
    <property type="molecule type" value="Genomic_DNA"/>
</dbReference>
<evidence type="ECO:0000313" key="2">
    <source>
        <dbReference type="Proteomes" id="UP001501495"/>
    </source>
</evidence>
<proteinExistence type="predicted"/>
<evidence type="ECO:0000313" key="1">
    <source>
        <dbReference type="EMBL" id="GAA4120359.1"/>
    </source>
</evidence>
<accession>A0ABP7XKJ6</accession>
<dbReference type="Proteomes" id="UP001501495">
    <property type="component" value="Unassembled WGS sequence"/>
</dbReference>